<reference evidence="1 2" key="1">
    <citation type="journal article" date="2014" name="Genome Announc.">
        <title>Draft Genome Sequence of Streptomyces roseochromogenes subsp. oscitans DS 12.976, Producer of the Aminocoumarin Antibiotic Clorobiocin.</title>
        <authorList>
            <person name="Ruckert C."/>
            <person name="Kalinowski J."/>
            <person name="Heide L."/>
            <person name="Apel A.K."/>
        </authorList>
    </citation>
    <scope>NUCLEOTIDE SEQUENCE [LARGE SCALE GENOMIC DNA]</scope>
    <source>
        <strain evidence="1 2">DS 12.976</strain>
    </source>
</reference>
<accession>V6KYB1</accession>
<dbReference type="OrthoDB" id="4240863at2"/>
<comment type="caution">
    <text evidence="1">The sequence shown here is derived from an EMBL/GenBank/DDBJ whole genome shotgun (WGS) entry which is preliminary data.</text>
</comment>
<dbReference type="Proteomes" id="UP000017984">
    <property type="component" value="Chromosome"/>
</dbReference>
<dbReference type="HOGENOM" id="CLU_2939981_0_0_11"/>
<dbReference type="EMBL" id="AWQX01000010">
    <property type="protein sequence ID" value="EST36426.1"/>
    <property type="molecule type" value="Genomic_DNA"/>
</dbReference>
<dbReference type="RefSeq" id="WP_023544483.1">
    <property type="nucleotide sequence ID" value="NZ_CM002285.1"/>
</dbReference>
<evidence type="ECO:0000313" key="1">
    <source>
        <dbReference type="EMBL" id="EST36426.1"/>
    </source>
</evidence>
<protein>
    <submittedName>
        <fullName evidence="1">Uncharacterized protein</fullName>
    </submittedName>
</protein>
<sequence length="60" mass="6096">MGSLEVTSITASSVVVQASGDGTFLSTSVGEGGTGSLNGLSFRVTEVRDGQAVLDFFPKK</sequence>
<gene>
    <name evidence="1" type="ORF">M878_02255</name>
</gene>
<dbReference type="AlphaFoldDB" id="V6KYB1"/>
<dbReference type="PATRIC" id="fig|1352936.5.peg.498"/>
<organism evidence="1 2">
    <name type="scientific">Streptomyces roseochromogenus subsp. oscitans DS 12.976</name>
    <dbReference type="NCBI Taxonomy" id="1352936"/>
    <lineage>
        <taxon>Bacteria</taxon>
        <taxon>Bacillati</taxon>
        <taxon>Actinomycetota</taxon>
        <taxon>Actinomycetes</taxon>
        <taxon>Kitasatosporales</taxon>
        <taxon>Streptomycetaceae</taxon>
        <taxon>Streptomyces</taxon>
    </lineage>
</organism>
<name>V6KYB1_STRRC</name>
<proteinExistence type="predicted"/>
<keyword evidence="2" id="KW-1185">Reference proteome</keyword>
<evidence type="ECO:0000313" key="2">
    <source>
        <dbReference type="Proteomes" id="UP000017984"/>
    </source>
</evidence>